<dbReference type="OrthoDB" id="414826at2759"/>
<gene>
    <name evidence="2" type="ORF">C0Q70_06131</name>
</gene>
<dbReference type="InterPro" id="IPR001283">
    <property type="entry name" value="CRISP-related"/>
</dbReference>
<organism evidence="2 3">
    <name type="scientific">Pomacea canaliculata</name>
    <name type="common">Golden apple snail</name>
    <dbReference type="NCBI Taxonomy" id="400727"/>
    <lineage>
        <taxon>Eukaryota</taxon>
        <taxon>Metazoa</taxon>
        <taxon>Spiralia</taxon>
        <taxon>Lophotrochozoa</taxon>
        <taxon>Mollusca</taxon>
        <taxon>Gastropoda</taxon>
        <taxon>Caenogastropoda</taxon>
        <taxon>Architaenioglossa</taxon>
        <taxon>Ampullarioidea</taxon>
        <taxon>Ampullariidae</taxon>
        <taxon>Pomacea</taxon>
    </lineage>
</organism>
<dbReference type="InterPro" id="IPR014044">
    <property type="entry name" value="CAP_dom"/>
</dbReference>
<dbReference type="PANTHER" id="PTHR10334">
    <property type="entry name" value="CYSTEINE-RICH SECRETORY PROTEIN-RELATED"/>
    <property type="match status" value="1"/>
</dbReference>
<accession>A0A2T7PN72</accession>
<keyword evidence="3" id="KW-1185">Reference proteome</keyword>
<dbReference type="Gene3D" id="3.40.33.10">
    <property type="entry name" value="CAP"/>
    <property type="match status" value="2"/>
</dbReference>
<dbReference type="Pfam" id="PF00188">
    <property type="entry name" value="CAP"/>
    <property type="match status" value="2"/>
</dbReference>
<evidence type="ECO:0000313" key="3">
    <source>
        <dbReference type="Proteomes" id="UP000245119"/>
    </source>
</evidence>
<evidence type="ECO:0000259" key="1">
    <source>
        <dbReference type="SMART" id="SM00198"/>
    </source>
</evidence>
<dbReference type="CDD" id="cd05380">
    <property type="entry name" value="CAP_euk"/>
    <property type="match status" value="1"/>
</dbReference>
<name>A0A2T7PN72_POMCA</name>
<dbReference type="SMART" id="SM00198">
    <property type="entry name" value="SCP"/>
    <property type="match status" value="1"/>
</dbReference>
<dbReference type="Proteomes" id="UP000245119">
    <property type="component" value="Linkage Group LG3"/>
</dbReference>
<protein>
    <recommendedName>
        <fullName evidence="1">SCP domain-containing protein</fullName>
    </recommendedName>
</protein>
<comment type="caution">
    <text evidence="2">The sequence shown here is derived from an EMBL/GenBank/DDBJ whole genome shotgun (WGS) entry which is preliminary data.</text>
</comment>
<proteinExistence type="predicted"/>
<sequence>MWDDQLARYAEVWSGHCRYERPPQQSHPNIGSNLFYTRGYTSSWYSIRTSVQRSLHAWTRERDFFKYDMDCGMACSYVQMVYSATYRMGCAMRNCPHLAVRNDSEAQTTLFVCFYSPKGKPMGTYPYRTGSPCSSCPVGTQCSEDLYALTDQEEYFMLLLHNRLRGDENLQSLVWDAELELWAKWVINCNVDYPGPRYAYTNFYQVQPTMQVYSVVYDWRQEGRDTSIRLEKGCRTPSDMKPCNHYTNMMEAQLTSMACAAKMCSKMREVVCIYDSSTERG</sequence>
<dbReference type="SUPFAM" id="SSF55797">
    <property type="entry name" value="PR-1-like"/>
    <property type="match status" value="2"/>
</dbReference>
<dbReference type="AlphaFoldDB" id="A0A2T7PN72"/>
<dbReference type="EMBL" id="PZQS01000003">
    <property type="protein sequence ID" value="PVD34852.1"/>
    <property type="molecule type" value="Genomic_DNA"/>
</dbReference>
<dbReference type="InterPro" id="IPR035940">
    <property type="entry name" value="CAP_sf"/>
</dbReference>
<evidence type="ECO:0000313" key="2">
    <source>
        <dbReference type="EMBL" id="PVD34852.1"/>
    </source>
</evidence>
<reference evidence="2 3" key="1">
    <citation type="submission" date="2018-04" db="EMBL/GenBank/DDBJ databases">
        <title>The genome of golden apple snail Pomacea canaliculata provides insight into stress tolerance and invasive adaptation.</title>
        <authorList>
            <person name="Liu C."/>
            <person name="Liu B."/>
            <person name="Ren Y."/>
            <person name="Zhang Y."/>
            <person name="Wang H."/>
            <person name="Li S."/>
            <person name="Jiang F."/>
            <person name="Yin L."/>
            <person name="Zhang G."/>
            <person name="Qian W."/>
            <person name="Fan W."/>
        </authorList>
    </citation>
    <scope>NUCLEOTIDE SEQUENCE [LARGE SCALE GENOMIC DNA]</scope>
    <source>
        <strain evidence="2">SZHN2017</strain>
        <tissue evidence="2">Muscle</tissue>
    </source>
</reference>
<feature type="domain" description="SCP" evidence="1">
    <location>
        <begin position="2"/>
        <end position="123"/>
    </location>
</feature>